<dbReference type="STRING" id="517719.SAMN05421762_2862"/>
<organism evidence="2 3">
    <name type="scientific">Pseudooceanicola nitratireducens</name>
    <dbReference type="NCBI Taxonomy" id="517719"/>
    <lineage>
        <taxon>Bacteria</taxon>
        <taxon>Pseudomonadati</taxon>
        <taxon>Pseudomonadota</taxon>
        <taxon>Alphaproteobacteria</taxon>
        <taxon>Rhodobacterales</taxon>
        <taxon>Paracoccaceae</taxon>
        <taxon>Pseudooceanicola</taxon>
    </lineage>
</organism>
<feature type="transmembrane region" description="Helical" evidence="1">
    <location>
        <begin position="308"/>
        <end position="326"/>
    </location>
</feature>
<feature type="transmembrane region" description="Helical" evidence="1">
    <location>
        <begin position="284"/>
        <end position="302"/>
    </location>
</feature>
<dbReference type="EMBL" id="FOLX01000001">
    <property type="protein sequence ID" value="SFC94518.1"/>
    <property type="molecule type" value="Genomic_DNA"/>
</dbReference>
<keyword evidence="1" id="KW-0812">Transmembrane</keyword>
<keyword evidence="1" id="KW-0472">Membrane</keyword>
<dbReference type="AlphaFoldDB" id="A0A1I1NGA9"/>
<evidence type="ECO:0000313" key="2">
    <source>
        <dbReference type="EMBL" id="SFC94518.1"/>
    </source>
</evidence>
<reference evidence="2 3" key="1">
    <citation type="submission" date="2016-10" db="EMBL/GenBank/DDBJ databases">
        <authorList>
            <person name="de Groot N.N."/>
        </authorList>
    </citation>
    <scope>NUCLEOTIDE SEQUENCE [LARGE SCALE GENOMIC DNA]</scope>
    <source>
        <strain evidence="2 3">DSM 29619</strain>
    </source>
</reference>
<feature type="transmembrane region" description="Helical" evidence="1">
    <location>
        <begin position="110"/>
        <end position="129"/>
    </location>
</feature>
<evidence type="ECO:0008006" key="4">
    <source>
        <dbReference type="Google" id="ProtNLM"/>
    </source>
</evidence>
<keyword evidence="3" id="KW-1185">Reference proteome</keyword>
<protein>
    <recommendedName>
        <fullName evidence="4">4-amino-4-deoxy-L-arabinose transferase</fullName>
    </recommendedName>
</protein>
<keyword evidence="1" id="KW-1133">Transmembrane helix</keyword>
<evidence type="ECO:0000313" key="3">
    <source>
        <dbReference type="Proteomes" id="UP000231644"/>
    </source>
</evidence>
<dbReference type="Proteomes" id="UP000231644">
    <property type="component" value="Unassembled WGS sequence"/>
</dbReference>
<proteinExistence type="predicted"/>
<feature type="transmembrane region" description="Helical" evidence="1">
    <location>
        <begin position="171"/>
        <end position="200"/>
    </location>
</feature>
<feature type="transmembrane region" description="Helical" evidence="1">
    <location>
        <begin position="85"/>
        <end position="104"/>
    </location>
</feature>
<gene>
    <name evidence="2" type="ORF">SAMN05421762_2862</name>
</gene>
<accession>A0A1I1NGA9</accession>
<feature type="transmembrane region" description="Helical" evidence="1">
    <location>
        <begin position="333"/>
        <end position="353"/>
    </location>
</feature>
<sequence length="520" mass="55855">MSRQIRSILLAAGALAALYTSCFLMAGGLILTAHEADMIHLSDMVLRMADGQVPHRDFMTPIGGWAVQPMALLFQAGLGLGSAMIWGQVFVALALLAISAWVGASRLTLGQSWGLLIAVAGLGFGLVSGGDQPLLSLSMHYNRWCWAAATLVVVMTFVTPDGDRYATRDGALIGGLMAAMAMVKVTYALALALPILLALLHARRSRALWAALATALFVLLVVTLFEGLAYWRAYADDLLAVTRSSHRAMPSAGWRALVFSPSGLPLTALMLAAWWALRRAGLRQAALALVVFYPAFVFISWQNYGNDPLWLVAVALVLWSLSGRVADPLARKVTLAATLAAGVMILPVGVNILTSPLRHAILPQDLTRPMLPDHGDLRMATARGQGAWISRALIPSGQGEPTVFQGQSLPDCTLTGGLIAVLERDGAALMRLDPALDRQPLVADLLSPHWMFEGLRPLRGAAPWYYDGLPGLADATHLMVPDCPADPSARRHFLSLIEAQDLRLAPAGQAEGFTLYRIER</sequence>
<feature type="transmembrane region" description="Helical" evidence="1">
    <location>
        <begin position="207"/>
        <end position="232"/>
    </location>
</feature>
<evidence type="ECO:0000256" key="1">
    <source>
        <dbReference type="SAM" id="Phobius"/>
    </source>
</evidence>
<name>A0A1I1NGA9_9RHOB</name>
<feature type="transmembrane region" description="Helical" evidence="1">
    <location>
        <begin position="252"/>
        <end position="277"/>
    </location>
</feature>